<keyword evidence="1" id="KW-1133">Transmembrane helix</keyword>
<organism evidence="2 3">
    <name type="scientific">Desulfobacula toluolica (strain DSM 7467 / Tol2)</name>
    <dbReference type="NCBI Taxonomy" id="651182"/>
    <lineage>
        <taxon>Bacteria</taxon>
        <taxon>Pseudomonadati</taxon>
        <taxon>Thermodesulfobacteriota</taxon>
        <taxon>Desulfobacteria</taxon>
        <taxon>Desulfobacterales</taxon>
        <taxon>Desulfobacteraceae</taxon>
        <taxon>Desulfobacula</taxon>
    </lineage>
</organism>
<dbReference type="RefSeq" id="WP_014956230.1">
    <property type="nucleotide sequence ID" value="NC_018645.1"/>
</dbReference>
<keyword evidence="1" id="KW-0812">Transmembrane</keyword>
<evidence type="ECO:0000313" key="3">
    <source>
        <dbReference type="Proteomes" id="UP000007347"/>
    </source>
</evidence>
<dbReference type="NCBIfam" id="TIGR02532">
    <property type="entry name" value="IV_pilin_GFxxxE"/>
    <property type="match status" value="1"/>
</dbReference>
<feature type="transmembrane region" description="Helical" evidence="1">
    <location>
        <begin position="12"/>
        <end position="33"/>
    </location>
</feature>
<gene>
    <name evidence="2" type="ordered locus">TOL2_C07100</name>
</gene>
<keyword evidence="3" id="KW-1185">Reference proteome</keyword>
<evidence type="ECO:0000256" key="1">
    <source>
        <dbReference type="SAM" id="Phobius"/>
    </source>
</evidence>
<dbReference type="STRING" id="651182.TOL2_C07100"/>
<dbReference type="EMBL" id="FO203503">
    <property type="protein sequence ID" value="CCK78878.1"/>
    <property type="molecule type" value="Genomic_DNA"/>
</dbReference>
<keyword evidence="1" id="KW-0472">Membrane</keyword>
<dbReference type="InterPro" id="IPR012902">
    <property type="entry name" value="N_methyl_site"/>
</dbReference>
<dbReference type="Pfam" id="PF07963">
    <property type="entry name" value="N_methyl"/>
    <property type="match status" value="1"/>
</dbReference>
<proteinExistence type="predicted"/>
<evidence type="ECO:0000313" key="2">
    <source>
        <dbReference type="EMBL" id="CCK78878.1"/>
    </source>
</evidence>
<dbReference type="HOGENOM" id="CLU_1803038_0_0_7"/>
<dbReference type="AlphaFoldDB" id="K0NGD2"/>
<name>K0NGD2_DESTT</name>
<dbReference type="Proteomes" id="UP000007347">
    <property type="component" value="Chromosome"/>
</dbReference>
<reference evidence="2 3" key="1">
    <citation type="journal article" date="2013" name="Environ. Microbiol.">
        <title>Complete genome, catabolic sub-proteomes and key-metabolites of Desulfobacula toluolica Tol2, a marine, aromatic compound-degrading, sulfate-reducing bacterium.</title>
        <authorList>
            <person name="Wohlbrand L."/>
            <person name="Jacob J.H."/>
            <person name="Kube M."/>
            <person name="Mussmann M."/>
            <person name="Jarling R."/>
            <person name="Beck A."/>
            <person name="Amann R."/>
            <person name="Wilkes H."/>
            <person name="Reinhardt R."/>
            <person name="Rabus R."/>
        </authorList>
    </citation>
    <scope>NUCLEOTIDE SEQUENCE [LARGE SCALE GENOMIC DNA]</scope>
    <source>
        <strain evidence="3">DSM 7467 / Tol2</strain>
    </source>
</reference>
<sequence>MKLKADNNGFTLIELIVVIVIGSIFATMMYQYVYTSSVRSFSPVSSLDNSLKLYEIVENITSDYLANHTSDLTGLQTGIGKPEDSDQDNDYGVYRVIDNHFIKFVDNSEQTALIDDSEYGKLLKVTIKYISSGETLTILYNKK</sequence>
<accession>K0NGD2</accession>
<protein>
    <submittedName>
        <fullName evidence="2">Uncharacterized protein containing N-terminal methylation motif</fullName>
    </submittedName>
</protein>
<dbReference type="KEGG" id="dto:TOL2_C07100"/>